<dbReference type="EMBL" id="QGKX02002183">
    <property type="protein sequence ID" value="KAF3487199.1"/>
    <property type="molecule type" value="Genomic_DNA"/>
</dbReference>
<dbReference type="PANTHER" id="PTHR14456">
    <property type="entry name" value="INOSITOL POLYPHOSPHATE KINASE 1"/>
    <property type="match status" value="1"/>
</dbReference>
<keyword evidence="1" id="KW-0067">ATP-binding</keyword>
<reference evidence="4" key="1">
    <citation type="submission" date="2019-12" db="EMBL/GenBank/DDBJ databases">
        <title>Genome sequencing and annotation of Brassica cretica.</title>
        <authorList>
            <person name="Studholme D.J."/>
            <person name="Sarris P."/>
        </authorList>
    </citation>
    <scope>NUCLEOTIDE SEQUENCE</scope>
    <source>
        <strain evidence="4">PFS-109/04</strain>
        <tissue evidence="4">Leaf</tissue>
    </source>
</reference>
<accession>A0A8S9N0Z4</accession>
<comment type="catalytic activity">
    <reaction evidence="1">
        <text>1D-myo-inositol 1,3,4,5,6-pentakisphosphate + ATP = 1D-myo-inositol hexakisphosphate + ADP + H(+)</text>
        <dbReference type="Rhea" id="RHEA:20313"/>
        <dbReference type="ChEBI" id="CHEBI:15378"/>
        <dbReference type="ChEBI" id="CHEBI:30616"/>
        <dbReference type="ChEBI" id="CHEBI:57733"/>
        <dbReference type="ChEBI" id="CHEBI:58130"/>
        <dbReference type="ChEBI" id="CHEBI:456216"/>
        <dbReference type="EC" id="2.7.1.158"/>
    </reaction>
</comment>
<dbReference type="GO" id="GO:0035299">
    <property type="term" value="F:inositol-1,3,4,5,6-pentakisphosphate 2-kinase activity"/>
    <property type="evidence" value="ECO:0007669"/>
    <property type="project" value="UniProtKB-EC"/>
</dbReference>
<dbReference type="PANTHER" id="PTHR14456:SF5">
    <property type="entry name" value="INOSITOL-PENTAKISPHOSPHATE 2-KINASE"/>
    <property type="match status" value="1"/>
</dbReference>
<evidence type="ECO:0000256" key="2">
    <source>
        <dbReference type="SAM" id="MobiDB-lite"/>
    </source>
</evidence>
<sequence>MERASSSSSKSSSSSMASCSSDQSLSIFSDQTSSYLTSSMLSRTSSSSSSAVGDYIGTESCFDVLSADEVNDVFSSSEFMNRYRYGGRRREERAARAAAAREFPPPITLLAQTENLLPHMPWVLKRVLTSDGRLILREEKVRHHEYFRAHRSNGRLTLDLVPLDDDVFALPQEPSHYQSDDDNDNDHDDDENDQCDDHQHEVGDDLDDLADNVDKSVIITATDDDDSVIHNCDHDKGNVHGGSEDGYRKAILAAVADETVVESGGGGSPRGKCLKSCFVVPHHWSFPPPDLLSSSAPPRFTLSLTGLPHKLSSPLNYNNKFNSAMEIVLKPKDAVNWSYRGEGAVNLVLAYTGTSPTFLGKMMRIQKMPNDVKRDTSENGLTSHEKLIWGEIKELVLPEQGGFGEICDLCWMRLLVAKEFLESVENIGTSQRPSWRADVASADTNRSFVLLMDDLTLFAHGRVEDKPCLSVEIKPKCGFIPSSSFIAEENAIKKSITRFKMHQVLKLQEREISETSEYDPLDLFSGSKDRIHKVIRALYATPQNNLKVEQSLSIYSKILSRRKKHWEREEIREEISLKALLNNKLMR</sequence>
<evidence type="ECO:0000313" key="4">
    <source>
        <dbReference type="EMBL" id="KAF3487199.1"/>
    </source>
</evidence>
<dbReference type="InterPro" id="IPR009286">
    <property type="entry name" value="Ins_P5_2-kin"/>
</dbReference>
<dbReference type="GO" id="GO:0032958">
    <property type="term" value="P:inositol phosphate biosynthetic process"/>
    <property type="evidence" value="ECO:0007669"/>
    <property type="project" value="TreeGrafter"/>
</dbReference>
<comment type="function">
    <text evidence="1">Phosphorylates Ins(1,3,4,5,6)P5 at position 2 to form Ins(1,2,3,4,5,6)P6 (InsP6 or phytate).</text>
</comment>
<comment type="domain">
    <text evidence="1">The EXKPK motif is conserved in inositol-pentakisphosphate 2-kinases of both family 1 and 2.</text>
</comment>
<dbReference type="GO" id="GO:0005524">
    <property type="term" value="F:ATP binding"/>
    <property type="evidence" value="ECO:0007669"/>
    <property type="project" value="UniProtKB-KW"/>
</dbReference>
<dbReference type="Pfam" id="PF11250">
    <property type="entry name" value="FAF"/>
    <property type="match status" value="1"/>
</dbReference>
<comment type="caution">
    <text evidence="4">The sequence shown here is derived from an EMBL/GenBank/DDBJ whole genome shotgun (WGS) entry which is preliminary data.</text>
</comment>
<name>A0A8S9N0Z4_BRACR</name>
<dbReference type="InterPro" id="IPR046431">
    <property type="entry name" value="FAF_dom"/>
</dbReference>
<dbReference type="Gene3D" id="3.30.200.110">
    <property type="entry name" value="Inositol-pentakisphosphate 2-kinase, N-lobe"/>
    <property type="match status" value="2"/>
</dbReference>
<dbReference type="GO" id="GO:0005634">
    <property type="term" value="C:nucleus"/>
    <property type="evidence" value="ECO:0007669"/>
    <property type="project" value="TreeGrafter"/>
</dbReference>
<protein>
    <recommendedName>
        <fullName evidence="1">Inositol-pentakisphosphate 2-kinase</fullName>
        <ecNumber evidence="1">2.7.1.158</ecNumber>
    </recommendedName>
</protein>
<dbReference type="InterPro" id="IPR043001">
    <property type="entry name" value="IP5_2-K_N_lobe"/>
</dbReference>
<dbReference type="AlphaFoldDB" id="A0A8S9N0Z4"/>
<organism evidence="4 5">
    <name type="scientific">Brassica cretica</name>
    <name type="common">Mustard</name>
    <dbReference type="NCBI Taxonomy" id="69181"/>
    <lineage>
        <taxon>Eukaryota</taxon>
        <taxon>Viridiplantae</taxon>
        <taxon>Streptophyta</taxon>
        <taxon>Embryophyta</taxon>
        <taxon>Tracheophyta</taxon>
        <taxon>Spermatophyta</taxon>
        <taxon>Magnoliopsida</taxon>
        <taxon>eudicotyledons</taxon>
        <taxon>Gunneridae</taxon>
        <taxon>Pentapetalae</taxon>
        <taxon>rosids</taxon>
        <taxon>malvids</taxon>
        <taxon>Brassicales</taxon>
        <taxon>Brassicaceae</taxon>
        <taxon>Brassiceae</taxon>
        <taxon>Brassica</taxon>
    </lineage>
</organism>
<keyword evidence="1" id="KW-0418">Kinase</keyword>
<evidence type="ECO:0000256" key="1">
    <source>
        <dbReference type="RuleBase" id="RU364126"/>
    </source>
</evidence>
<feature type="domain" description="FAF" evidence="3">
    <location>
        <begin position="102"/>
        <end position="160"/>
    </location>
</feature>
<dbReference type="Proteomes" id="UP000712600">
    <property type="component" value="Unassembled WGS sequence"/>
</dbReference>
<dbReference type="EC" id="2.7.1.158" evidence="1"/>
<evidence type="ECO:0000259" key="3">
    <source>
        <dbReference type="Pfam" id="PF11250"/>
    </source>
</evidence>
<feature type="compositionally biased region" description="Acidic residues" evidence="2">
    <location>
        <begin position="180"/>
        <end position="194"/>
    </location>
</feature>
<proteinExistence type="predicted"/>
<feature type="region of interest" description="Disordered" evidence="2">
    <location>
        <begin position="1"/>
        <end position="23"/>
    </location>
</feature>
<evidence type="ECO:0000313" key="5">
    <source>
        <dbReference type="Proteomes" id="UP000712600"/>
    </source>
</evidence>
<feature type="region of interest" description="Disordered" evidence="2">
    <location>
        <begin position="171"/>
        <end position="206"/>
    </location>
</feature>
<gene>
    <name evidence="4" type="ORF">F2Q69_00054796</name>
</gene>
<keyword evidence="1" id="KW-0547">Nucleotide-binding</keyword>
<dbReference type="Pfam" id="PF06090">
    <property type="entry name" value="Ins_P5_2-kin"/>
    <property type="match status" value="1"/>
</dbReference>
<keyword evidence="1" id="KW-0808">Transferase</keyword>